<gene>
    <name evidence="2" type="ORF">RBSH_01980</name>
</gene>
<evidence type="ECO:0000256" key="1">
    <source>
        <dbReference type="SAM" id="MobiDB-lite"/>
    </source>
</evidence>
<organism evidence="2 3">
    <name type="scientific">Rhodopirellula baltica SH28</name>
    <dbReference type="NCBI Taxonomy" id="993517"/>
    <lineage>
        <taxon>Bacteria</taxon>
        <taxon>Pseudomonadati</taxon>
        <taxon>Planctomycetota</taxon>
        <taxon>Planctomycetia</taxon>
        <taxon>Pirellulales</taxon>
        <taxon>Pirellulaceae</taxon>
        <taxon>Rhodopirellula</taxon>
    </lineage>
</organism>
<proteinExistence type="predicted"/>
<sequence>MRRSFPCVSGTYHAQQTHQAKPNPTAKTHHKPIPSRGKNPPHSNSTKPQTRLAVSHALKLAQQTSVITRRVSKVPRTVAGFAKNSDSTNLRI</sequence>
<feature type="region of interest" description="Disordered" evidence="1">
    <location>
        <begin position="1"/>
        <end position="52"/>
    </location>
</feature>
<dbReference type="AlphaFoldDB" id="K5D7G7"/>
<reference evidence="2 3" key="1">
    <citation type="journal article" date="2013" name="Mar. Genomics">
        <title>Expression of sulfatases in Rhodopirellula baltica and the diversity of sulfatases in the genus Rhodopirellula.</title>
        <authorList>
            <person name="Wegner C.E."/>
            <person name="Richter-Heitmann T."/>
            <person name="Klindworth A."/>
            <person name="Klockow C."/>
            <person name="Richter M."/>
            <person name="Achstetter T."/>
            <person name="Glockner F.O."/>
            <person name="Harder J."/>
        </authorList>
    </citation>
    <scope>NUCLEOTIDE SEQUENCE [LARGE SCALE GENOMIC DNA]</scope>
    <source>
        <strain evidence="2 3">SH28</strain>
    </source>
</reference>
<dbReference type="EMBL" id="AMCW01000048">
    <property type="protein sequence ID" value="EKK02702.1"/>
    <property type="molecule type" value="Genomic_DNA"/>
</dbReference>
<comment type="caution">
    <text evidence="2">The sequence shown here is derived from an EMBL/GenBank/DDBJ whole genome shotgun (WGS) entry which is preliminary data.</text>
</comment>
<name>K5D7G7_RHOBT</name>
<accession>K5D7G7</accession>
<feature type="compositionally biased region" description="Polar residues" evidence="1">
    <location>
        <begin position="12"/>
        <end position="26"/>
    </location>
</feature>
<dbReference type="Proteomes" id="UP000007993">
    <property type="component" value="Unassembled WGS sequence"/>
</dbReference>
<dbReference type="PATRIC" id="fig|993517.3.peg.2145"/>
<protein>
    <submittedName>
        <fullName evidence="2">Uncharacterized protein</fullName>
    </submittedName>
</protein>
<evidence type="ECO:0000313" key="2">
    <source>
        <dbReference type="EMBL" id="EKK02702.1"/>
    </source>
</evidence>
<evidence type="ECO:0000313" key="3">
    <source>
        <dbReference type="Proteomes" id="UP000007993"/>
    </source>
</evidence>